<dbReference type="Proteomes" id="UP000039370">
    <property type="component" value="Unassembled WGS sequence"/>
</dbReference>
<dbReference type="AntiFam" id="ANF00010">
    <property type="entry name" value="tRNA translation"/>
</dbReference>
<organism evidence="1 2">
    <name type="scientific">Capnocytophaga canimorsus</name>
    <dbReference type="NCBI Taxonomy" id="28188"/>
    <lineage>
        <taxon>Bacteria</taxon>
        <taxon>Pseudomonadati</taxon>
        <taxon>Bacteroidota</taxon>
        <taxon>Flavobacteriia</taxon>
        <taxon>Flavobacteriales</taxon>
        <taxon>Flavobacteriaceae</taxon>
        <taxon>Capnocytophaga</taxon>
    </lineage>
</organism>
<gene>
    <name evidence="1" type="ORF">CCAN11_1780004</name>
</gene>
<name>A0A0B7I9K6_9FLAO</name>
<accession>A0A0B7I9K6</accession>
<dbReference type="EMBL" id="CDOK01000088">
    <property type="protein sequence ID" value="CEN48636.1"/>
    <property type="molecule type" value="Genomic_DNA"/>
</dbReference>
<proteinExistence type="predicted"/>
<evidence type="ECO:0000313" key="2">
    <source>
        <dbReference type="Proteomes" id="UP000039370"/>
    </source>
</evidence>
<sequence length="55" mass="6378">MNKKNIIFYLEVWEKPLYICTRKIEKAGVAQLVERQPSKLNVASSNLVSRSEKII</sequence>
<dbReference type="AlphaFoldDB" id="A0A0B7I9K6"/>
<evidence type="ECO:0000313" key="1">
    <source>
        <dbReference type="EMBL" id="CEN48636.1"/>
    </source>
</evidence>
<reference evidence="2" key="1">
    <citation type="submission" date="2015-01" db="EMBL/GenBank/DDBJ databases">
        <authorList>
            <person name="MANFREDI Pablo"/>
        </authorList>
    </citation>
    <scope>NUCLEOTIDE SEQUENCE [LARGE SCALE GENOMIC DNA]</scope>
    <source>
        <strain evidence="2">Cc11</strain>
    </source>
</reference>
<protein>
    <submittedName>
        <fullName evidence="1">Uncharacterized protein</fullName>
    </submittedName>
</protein>